<reference evidence="3" key="1">
    <citation type="submission" date="2017-03" db="EMBL/GenBank/DDBJ databases">
        <title>FDA dAtabase for Regulatory Grade micrObial Sequences (FDA-ARGOS): Supporting development and validation of Infectious Disease Dx tests.</title>
        <authorList>
            <person name="Minogue T."/>
            <person name="Wolcott M."/>
            <person name="Wasieloski L."/>
            <person name="Aguilar W."/>
            <person name="Moore D."/>
            <person name="Tallon L."/>
            <person name="Sadzewicz L."/>
            <person name="Sengamalay N."/>
            <person name="Ott S."/>
            <person name="Godinez A."/>
            <person name="Nagaraj S."/>
            <person name="Nadendla S."/>
            <person name="Geyer C."/>
            <person name="Sichtig H."/>
        </authorList>
    </citation>
    <scope>NUCLEOTIDE SEQUENCE [LARGE SCALE GENOMIC DNA]</scope>
    <source>
        <strain evidence="3">FDAARGOS_252</strain>
    </source>
</reference>
<dbReference type="STRING" id="147645.A6J80_15365"/>
<evidence type="ECO:0000313" key="3">
    <source>
        <dbReference type="Proteomes" id="UP000191257"/>
    </source>
</evidence>
<keyword evidence="3" id="KW-1185">Reference proteome</keyword>
<name>A0A1V0GUR4_9RHOB</name>
<sequence>MPETPSRNPANNRSLRHCAEEGLLITMVCHRCRRKVRYLASDLCKVLSPFHQAHEPPWPCGRCGTMEYMQVRWELPPASDRAAGLTVRRPVRQITKWIWRDERV</sequence>
<organism evidence="1 3">
    <name type="scientific">Paracoccus yeei</name>
    <dbReference type="NCBI Taxonomy" id="147645"/>
    <lineage>
        <taxon>Bacteria</taxon>
        <taxon>Pseudomonadati</taxon>
        <taxon>Pseudomonadota</taxon>
        <taxon>Alphaproteobacteria</taxon>
        <taxon>Rhodobacterales</taxon>
        <taxon>Paracoccaceae</taxon>
        <taxon>Paracoccus</taxon>
    </lineage>
</organism>
<dbReference type="Proteomes" id="UP000229314">
    <property type="component" value="Chromosome"/>
</dbReference>
<dbReference type="EMBL" id="CP024422">
    <property type="protein sequence ID" value="ATQ56231.1"/>
    <property type="molecule type" value="Genomic_DNA"/>
</dbReference>
<protein>
    <submittedName>
        <fullName evidence="1">Uncharacterized protein</fullName>
    </submittedName>
</protein>
<reference evidence="1" key="3">
    <citation type="submission" date="2017-12" db="EMBL/GenBank/DDBJ databases">
        <title>FDA dAtabase for Regulatory Grade micrObial Sequences (FDA-ARGOS): Supporting development and validation of Infectious Disease Dx tests.</title>
        <authorList>
            <person name="Campos J."/>
            <person name="Goldberg B."/>
            <person name="Tallon L."/>
            <person name="Sadzewicz L."/>
            <person name="Sengamalay N."/>
            <person name="Ott S."/>
            <person name="Godinez A."/>
            <person name="Nagaraj S."/>
            <person name="Vyas G."/>
            <person name="Aluvathingal J."/>
            <person name="Nadendla S."/>
            <person name="Geyer C."/>
            <person name="Nandy P."/>
            <person name="Hobson J."/>
            <person name="Sichtig H."/>
        </authorList>
    </citation>
    <scope>NUCLEOTIDE SEQUENCE</scope>
    <source>
        <strain evidence="1">FDAARGOS_252</strain>
    </source>
</reference>
<dbReference type="KEGG" id="pye:A6J80_15365"/>
<evidence type="ECO:0000313" key="4">
    <source>
        <dbReference type="Proteomes" id="UP000229314"/>
    </source>
</evidence>
<dbReference type="Proteomes" id="UP000191257">
    <property type="component" value="Chromosome"/>
</dbReference>
<accession>A0A1V0GUR4</accession>
<reference evidence="2 4" key="2">
    <citation type="submission" date="2017-10" db="EMBL/GenBank/DDBJ databases">
        <title>Complete genome sequence of Paracoccus yeei TT13 isolated from human skin.</title>
        <authorList>
            <person name="Lee K."/>
            <person name="Lim J.Y."/>
            <person name="Hwang I."/>
        </authorList>
    </citation>
    <scope>NUCLEOTIDE SEQUENCE [LARGE SCALE GENOMIC DNA]</scope>
    <source>
        <strain evidence="2 4">TT13</strain>
    </source>
</reference>
<gene>
    <name evidence="1" type="ORF">A6J80_15365</name>
    <name evidence="2" type="ORF">PYTT13_10695</name>
</gene>
<proteinExistence type="predicted"/>
<dbReference type="EMBL" id="CP020442">
    <property type="protein sequence ID" value="ARC37562.1"/>
    <property type="molecule type" value="Genomic_DNA"/>
</dbReference>
<evidence type="ECO:0000313" key="2">
    <source>
        <dbReference type="EMBL" id="ATQ56231.1"/>
    </source>
</evidence>
<dbReference type="AlphaFoldDB" id="A0A1V0GUR4"/>
<evidence type="ECO:0000313" key="1">
    <source>
        <dbReference type="EMBL" id="ARC37562.1"/>
    </source>
</evidence>